<evidence type="ECO:0000256" key="1">
    <source>
        <dbReference type="ARBA" id="ARBA00004141"/>
    </source>
</evidence>
<protein>
    <recommendedName>
        <fullName evidence="9">Urea transporter</fullName>
    </recommendedName>
</protein>
<sequence>MSSAQVLTPGAGVGVVVGLGIGFSVLMLAIGYLGKRYGKIDATNNDEFSSASRNVQSGLIASGIVSAWTWAATLLQSSAVAYKFGISGPWWYAAGATLQVLLFAAIAAKLKTNAPHASTYLQVIRARWGNFAHRVFCCFAIATNTLVSAMLIVGGSAVVNQLTGLSIYAVIWITPLSVAIYTLTGGMRATLIADYLHTAVLISLILCFAFTVYSSSDIIGSPAKLYELLQKVPAIPGNAGGSLLTMRSREGLVFGVVNIIGNFGTVFLDQSYHQRGIASATKTATTSFIMGGLAWTPVPLLMASSLGLAARALNGFPGMAELTASDVSQGLAAPAAAVALLGKGGAVAMLCLLFLAVTSALSAQLIAVSSVITFDIYQPLAKKPTEKSLFWVSHAAVVIWAVCVGLLGVVFYKIGISMGWLYVFMGTLIGAGVAPVCAALCWKQANKAACVYGSLLGLGLAIMSWLVTAQSLFGELTVDSTGADYPVLVGNLVAIMVPILILVPASYIWPDNYDWSETRAIQAPDELDLDSPAEPSTPDVEKAGFDKSSQDGQVIATLDGKMHEHSAIPKHKHEVPDLDPKTERFTTILSIVLSVLLILLIPAFMCIPKIWSVGGLTAWTAIIIGWMFCSAGIVVVWPVVESRGALLNMASGIVSDLTGRKKM</sequence>
<accession>A0A177TBI3</accession>
<evidence type="ECO:0000256" key="5">
    <source>
        <dbReference type="ARBA" id="ARBA00023136"/>
    </source>
</evidence>
<dbReference type="Gene3D" id="1.20.1730.10">
    <property type="entry name" value="Sodium/glucose cotransporter"/>
    <property type="match status" value="1"/>
</dbReference>
<name>A0A177TBI3_9BASI</name>
<dbReference type="InterPro" id="IPR031155">
    <property type="entry name" value="DUR"/>
</dbReference>
<dbReference type="NCBIfam" id="TIGR00813">
    <property type="entry name" value="sss"/>
    <property type="match status" value="1"/>
</dbReference>
<dbReference type="OrthoDB" id="6132759at2759"/>
<evidence type="ECO:0000256" key="3">
    <source>
        <dbReference type="ARBA" id="ARBA00022692"/>
    </source>
</evidence>
<dbReference type="GO" id="GO:0015204">
    <property type="term" value="F:urea transmembrane transporter activity"/>
    <property type="evidence" value="ECO:0007669"/>
    <property type="project" value="InterPro"/>
</dbReference>
<dbReference type="PANTHER" id="PTHR46154">
    <property type="match status" value="1"/>
</dbReference>
<evidence type="ECO:0000313" key="7">
    <source>
        <dbReference type="EMBL" id="KAE8238806.1"/>
    </source>
</evidence>
<comment type="subcellular location">
    <subcellularLocation>
        <location evidence="1">Membrane</location>
        <topology evidence="1">Multi-pass membrane protein</topology>
    </subcellularLocation>
</comment>
<evidence type="ECO:0000256" key="2">
    <source>
        <dbReference type="ARBA" id="ARBA00006434"/>
    </source>
</evidence>
<keyword evidence="3" id="KW-0812">Transmembrane</keyword>
<evidence type="ECO:0000256" key="4">
    <source>
        <dbReference type="ARBA" id="ARBA00022989"/>
    </source>
</evidence>
<evidence type="ECO:0000313" key="8">
    <source>
        <dbReference type="Proteomes" id="UP000077521"/>
    </source>
</evidence>
<dbReference type="Pfam" id="PF00474">
    <property type="entry name" value="SSF"/>
    <property type="match status" value="1"/>
</dbReference>
<evidence type="ECO:0008006" key="9">
    <source>
        <dbReference type="Google" id="ProtNLM"/>
    </source>
</evidence>
<dbReference type="CDD" id="cd11476">
    <property type="entry name" value="SLC5sbd_DUR3"/>
    <property type="match status" value="1"/>
</dbReference>
<keyword evidence="4" id="KW-1133">Transmembrane helix</keyword>
<dbReference type="PROSITE" id="PS50283">
    <property type="entry name" value="NA_SOLUT_SYMP_3"/>
    <property type="match status" value="1"/>
</dbReference>
<comment type="similarity">
    <text evidence="2 6">Belongs to the sodium:solute symporter (SSF) (TC 2.A.21) family.</text>
</comment>
<dbReference type="AlphaFoldDB" id="A0A177TBI3"/>
<dbReference type="GO" id="GO:0005886">
    <property type="term" value="C:plasma membrane"/>
    <property type="evidence" value="ECO:0007669"/>
    <property type="project" value="TreeGrafter"/>
</dbReference>
<dbReference type="InterPro" id="IPR038377">
    <property type="entry name" value="Na/Glc_symporter_sf"/>
</dbReference>
<keyword evidence="8" id="KW-1185">Reference proteome</keyword>
<gene>
    <name evidence="7" type="ORF">A4X13_0g8372</name>
</gene>
<dbReference type="InterPro" id="IPR001734">
    <property type="entry name" value="Na/solute_symporter"/>
</dbReference>
<keyword evidence="5" id="KW-0472">Membrane</keyword>
<dbReference type="EMBL" id="LWDF02001417">
    <property type="protein sequence ID" value="KAE8238806.1"/>
    <property type="molecule type" value="Genomic_DNA"/>
</dbReference>
<comment type="caution">
    <text evidence="7">The sequence shown here is derived from an EMBL/GenBank/DDBJ whole genome shotgun (WGS) entry which is preliminary data.</text>
</comment>
<proteinExistence type="inferred from homology"/>
<dbReference type="PANTHER" id="PTHR46154:SF2">
    <property type="entry name" value="SOLUTE SYMPORTER FAMILY TRANSPORTER (AFU_ORTHOLOGUE AFUA_6G03200)"/>
    <property type="match status" value="1"/>
</dbReference>
<organism evidence="7 8">
    <name type="scientific">Tilletia indica</name>
    <dbReference type="NCBI Taxonomy" id="43049"/>
    <lineage>
        <taxon>Eukaryota</taxon>
        <taxon>Fungi</taxon>
        <taxon>Dikarya</taxon>
        <taxon>Basidiomycota</taxon>
        <taxon>Ustilaginomycotina</taxon>
        <taxon>Exobasidiomycetes</taxon>
        <taxon>Tilletiales</taxon>
        <taxon>Tilletiaceae</taxon>
        <taxon>Tilletia</taxon>
    </lineage>
</organism>
<dbReference type="Proteomes" id="UP000077521">
    <property type="component" value="Unassembled WGS sequence"/>
</dbReference>
<evidence type="ECO:0000256" key="6">
    <source>
        <dbReference type="RuleBase" id="RU362091"/>
    </source>
</evidence>
<reference evidence="7" key="1">
    <citation type="submission" date="2016-04" db="EMBL/GenBank/DDBJ databases">
        <authorList>
            <person name="Nguyen H.D."/>
            <person name="Samba Siva P."/>
            <person name="Cullis J."/>
            <person name="Levesque C.A."/>
            <person name="Hambleton S."/>
        </authorList>
    </citation>
    <scope>NUCLEOTIDE SEQUENCE</scope>
    <source>
        <strain evidence="7">DAOMC 236416</strain>
    </source>
</reference>
<reference evidence="7" key="2">
    <citation type="journal article" date="2019" name="IMA Fungus">
        <title>Genome sequencing and comparison of five Tilletia species to identify candidate genes for the detection of regulated species infecting wheat.</title>
        <authorList>
            <person name="Nguyen H.D.T."/>
            <person name="Sultana T."/>
            <person name="Kesanakurti P."/>
            <person name="Hambleton S."/>
        </authorList>
    </citation>
    <scope>NUCLEOTIDE SEQUENCE</scope>
    <source>
        <strain evidence="7">DAOMC 236416</strain>
    </source>
</reference>